<reference evidence="1 2" key="1">
    <citation type="journal article" name="Sci. Rep.">
        <title>Genome-scale phylogenetic analyses confirm Olpidium as the closest living zoosporic fungus to the non-flagellated, terrestrial fungi.</title>
        <authorList>
            <person name="Chang Y."/>
            <person name="Rochon D."/>
            <person name="Sekimoto S."/>
            <person name="Wang Y."/>
            <person name="Chovatia M."/>
            <person name="Sandor L."/>
            <person name="Salamov A."/>
            <person name="Grigoriev I.V."/>
            <person name="Stajich J.E."/>
            <person name="Spatafora J.W."/>
        </authorList>
    </citation>
    <scope>NUCLEOTIDE SEQUENCE [LARGE SCALE GENOMIC DNA]</scope>
    <source>
        <strain evidence="1">S191</strain>
    </source>
</reference>
<name>A0A8H7ZZR4_9FUNG</name>
<dbReference type="EMBL" id="JAEFCI010002810">
    <property type="protein sequence ID" value="KAG5461988.1"/>
    <property type="molecule type" value="Genomic_DNA"/>
</dbReference>
<keyword evidence="2" id="KW-1185">Reference proteome</keyword>
<organism evidence="1 2">
    <name type="scientific">Olpidium bornovanus</name>
    <dbReference type="NCBI Taxonomy" id="278681"/>
    <lineage>
        <taxon>Eukaryota</taxon>
        <taxon>Fungi</taxon>
        <taxon>Fungi incertae sedis</taxon>
        <taxon>Olpidiomycota</taxon>
        <taxon>Olpidiomycotina</taxon>
        <taxon>Olpidiomycetes</taxon>
        <taxon>Olpidiales</taxon>
        <taxon>Olpidiaceae</taxon>
        <taxon>Olpidium</taxon>
    </lineage>
</organism>
<accession>A0A8H7ZZR4</accession>
<sequence length="135" mass="15525">MGPTMKSSLPRRLRWLNFSVVLKTRGRMSLSSACLGLGPHPRPVMMKTREKQHGEKQIQFALVNLIALRSEGQKSSALQRGDHGHRRRQRFFKICGSPERKSSFVSSSAKFLLRNDINDFFTSVFDIFEHTVHRV</sequence>
<dbReference type="Proteomes" id="UP000673691">
    <property type="component" value="Unassembled WGS sequence"/>
</dbReference>
<evidence type="ECO:0000313" key="2">
    <source>
        <dbReference type="Proteomes" id="UP000673691"/>
    </source>
</evidence>
<gene>
    <name evidence="1" type="ORF">BJ554DRAFT_5739</name>
</gene>
<evidence type="ECO:0000313" key="1">
    <source>
        <dbReference type="EMBL" id="KAG5461988.1"/>
    </source>
</evidence>
<proteinExistence type="predicted"/>
<protein>
    <submittedName>
        <fullName evidence="1">Uncharacterized protein</fullName>
    </submittedName>
</protein>
<comment type="caution">
    <text evidence="1">The sequence shown here is derived from an EMBL/GenBank/DDBJ whole genome shotgun (WGS) entry which is preliminary data.</text>
</comment>
<dbReference type="AlphaFoldDB" id="A0A8H7ZZR4"/>